<dbReference type="Pfam" id="PF00193">
    <property type="entry name" value="Xlink"/>
    <property type="match status" value="1"/>
</dbReference>
<dbReference type="InterPro" id="IPR016186">
    <property type="entry name" value="C-type_lectin-like/link_sf"/>
</dbReference>
<keyword evidence="4" id="KW-1015">Disulfide bond</keyword>
<keyword evidence="7" id="KW-1185">Reference proteome</keyword>
<dbReference type="Gene3D" id="3.10.100.10">
    <property type="entry name" value="Mannose-Binding Protein A, subunit A"/>
    <property type="match status" value="1"/>
</dbReference>
<dbReference type="SMART" id="SM00445">
    <property type="entry name" value="LINK"/>
    <property type="match status" value="1"/>
</dbReference>
<organism evidence="6 7">
    <name type="scientific">Porites lobata</name>
    <dbReference type="NCBI Taxonomy" id="104759"/>
    <lineage>
        <taxon>Eukaryota</taxon>
        <taxon>Metazoa</taxon>
        <taxon>Cnidaria</taxon>
        <taxon>Anthozoa</taxon>
        <taxon>Hexacorallia</taxon>
        <taxon>Scleractinia</taxon>
        <taxon>Fungiina</taxon>
        <taxon>Poritidae</taxon>
        <taxon>Porites</taxon>
    </lineage>
</organism>
<dbReference type="PROSITE" id="PS50963">
    <property type="entry name" value="LINK_2"/>
    <property type="match status" value="1"/>
</dbReference>
<dbReference type="PANTHER" id="PTHR22804:SF54">
    <property type="match status" value="1"/>
</dbReference>
<comment type="caution">
    <text evidence="6">The sequence shown here is derived from an EMBL/GenBank/DDBJ whole genome shotgun (WGS) entry which is preliminary data.</text>
</comment>
<comment type="subcellular location">
    <subcellularLocation>
        <location evidence="1">Secreted</location>
    </subcellularLocation>
</comment>
<name>A0ABN8N000_9CNID</name>
<dbReference type="EMBL" id="CALNXK010000007">
    <property type="protein sequence ID" value="CAH3039677.1"/>
    <property type="molecule type" value="Genomic_DNA"/>
</dbReference>
<dbReference type="InterPro" id="IPR016187">
    <property type="entry name" value="CTDL_fold"/>
</dbReference>
<dbReference type="InterPro" id="IPR000538">
    <property type="entry name" value="Link_dom"/>
</dbReference>
<sequence>MDFGGTCTRGPGLGKFSCQCKAQVTVLPFIDNRCNVIELYIKHEFLFFLFFHTRIARMQAHFFTHCKCRNAKRFCDLLGATAASYDMLYSAWKAALQKCAYGWLADGTVRYPMHVLKSNCGNKTGIVGSSTPRNKTKMFDVWCYKET</sequence>
<dbReference type="SUPFAM" id="SSF56436">
    <property type="entry name" value="C-type lectin-like"/>
    <property type="match status" value="1"/>
</dbReference>
<evidence type="ECO:0000313" key="6">
    <source>
        <dbReference type="EMBL" id="CAH3039677.1"/>
    </source>
</evidence>
<proteinExistence type="predicted"/>
<keyword evidence="3" id="KW-0677">Repeat</keyword>
<dbReference type="InterPro" id="IPR050691">
    <property type="entry name" value="Hyaluronan_bind_Proteoglycan"/>
</dbReference>
<protein>
    <recommendedName>
        <fullName evidence="5">Link domain-containing protein</fullName>
    </recommendedName>
</protein>
<gene>
    <name evidence="6" type="ORF">PLOB_00042841</name>
</gene>
<dbReference type="PANTHER" id="PTHR22804">
    <property type="entry name" value="AGGRECAN/VERSICAN PROTEOGLYCAN"/>
    <property type="match status" value="1"/>
</dbReference>
<evidence type="ECO:0000313" key="7">
    <source>
        <dbReference type="Proteomes" id="UP001159405"/>
    </source>
</evidence>
<reference evidence="6 7" key="1">
    <citation type="submission" date="2022-05" db="EMBL/GenBank/DDBJ databases">
        <authorList>
            <consortium name="Genoscope - CEA"/>
            <person name="William W."/>
        </authorList>
    </citation>
    <scope>NUCLEOTIDE SEQUENCE [LARGE SCALE GENOMIC DNA]</scope>
</reference>
<feature type="domain" description="Link" evidence="5">
    <location>
        <begin position="49"/>
        <end position="145"/>
    </location>
</feature>
<evidence type="ECO:0000256" key="4">
    <source>
        <dbReference type="ARBA" id="ARBA00023157"/>
    </source>
</evidence>
<evidence type="ECO:0000256" key="2">
    <source>
        <dbReference type="ARBA" id="ARBA00022525"/>
    </source>
</evidence>
<evidence type="ECO:0000259" key="5">
    <source>
        <dbReference type="PROSITE" id="PS50963"/>
    </source>
</evidence>
<evidence type="ECO:0000256" key="3">
    <source>
        <dbReference type="ARBA" id="ARBA00022737"/>
    </source>
</evidence>
<accession>A0ABN8N000</accession>
<keyword evidence="2" id="KW-0964">Secreted</keyword>
<evidence type="ECO:0000256" key="1">
    <source>
        <dbReference type="ARBA" id="ARBA00004613"/>
    </source>
</evidence>
<dbReference type="Proteomes" id="UP001159405">
    <property type="component" value="Unassembled WGS sequence"/>
</dbReference>